<dbReference type="EMBL" id="MU864369">
    <property type="protein sequence ID" value="KAK4190071.1"/>
    <property type="molecule type" value="Genomic_DNA"/>
</dbReference>
<gene>
    <name evidence="1" type="ORF">QBC35DRAFT_491234</name>
</gene>
<organism evidence="1 2">
    <name type="scientific">Podospora australis</name>
    <dbReference type="NCBI Taxonomy" id="1536484"/>
    <lineage>
        <taxon>Eukaryota</taxon>
        <taxon>Fungi</taxon>
        <taxon>Dikarya</taxon>
        <taxon>Ascomycota</taxon>
        <taxon>Pezizomycotina</taxon>
        <taxon>Sordariomycetes</taxon>
        <taxon>Sordariomycetidae</taxon>
        <taxon>Sordariales</taxon>
        <taxon>Podosporaceae</taxon>
        <taxon>Podospora</taxon>
    </lineage>
</organism>
<reference evidence="1" key="1">
    <citation type="journal article" date="2023" name="Mol. Phylogenet. Evol.">
        <title>Genome-scale phylogeny and comparative genomics of the fungal order Sordariales.</title>
        <authorList>
            <person name="Hensen N."/>
            <person name="Bonometti L."/>
            <person name="Westerberg I."/>
            <person name="Brannstrom I.O."/>
            <person name="Guillou S."/>
            <person name="Cros-Aarteil S."/>
            <person name="Calhoun S."/>
            <person name="Haridas S."/>
            <person name="Kuo A."/>
            <person name="Mondo S."/>
            <person name="Pangilinan J."/>
            <person name="Riley R."/>
            <person name="LaButti K."/>
            <person name="Andreopoulos B."/>
            <person name="Lipzen A."/>
            <person name="Chen C."/>
            <person name="Yan M."/>
            <person name="Daum C."/>
            <person name="Ng V."/>
            <person name="Clum A."/>
            <person name="Steindorff A."/>
            <person name="Ohm R.A."/>
            <person name="Martin F."/>
            <person name="Silar P."/>
            <person name="Natvig D.O."/>
            <person name="Lalanne C."/>
            <person name="Gautier V."/>
            <person name="Ament-Velasquez S.L."/>
            <person name="Kruys A."/>
            <person name="Hutchinson M.I."/>
            <person name="Powell A.J."/>
            <person name="Barry K."/>
            <person name="Miller A.N."/>
            <person name="Grigoriev I.V."/>
            <person name="Debuchy R."/>
            <person name="Gladieux P."/>
            <person name="Hiltunen Thoren M."/>
            <person name="Johannesson H."/>
        </authorList>
    </citation>
    <scope>NUCLEOTIDE SEQUENCE</scope>
    <source>
        <strain evidence="1">PSN309</strain>
    </source>
</reference>
<proteinExistence type="predicted"/>
<comment type="caution">
    <text evidence="1">The sequence shown here is derived from an EMBL/GenBank/DDBJ whole genome shotgun (WGS) entry which is preliminary data.</text>
</comment>
<keyword evidence="2" id="KW-1185">Reference proteome</keyword>
<accession>A0AAN7AIN6</accession>
<dbReference type="Proteomes" id="UP001302126">
    <property type="component" value="Unassembled WGS sequence"/>
</dbReference>
<protein>
    <submittedName>
        <fullName evidence="1">Uncharacterized protein</fullName>
    </submittedName>
</protein>
<sequence>MSLGFIRTSVLPIYSPGGAILYILLAFCPEVGRSVPSFPFLVLRVTNALPTPERGLAGCICRVQRLLAFGFLSVSPVG</sequence>
<reference evidence="1" key="2">
    <citation type="submission" date="2023-05" db="EMBL/GenBank/DDBJ databases">
        <authorList>
            <consortium name="Lawrence Berkeley National Laboratory"/>
            <person name="Steindorff A."/>
            <person name="Hensen N."/>
            <person name="Bonometti L."/>
            <person name="Westerberg I."/>
            <person name="Brannstrom I.O."/>
            <person name="Guillou S."/>
            <person name="Cros-Aarteil S."/>
            <person name="Calhoun S."/>
            <person name="Haridas S."/>
            <person name="Kuo A."/>
            <person name="Mondo S."/>
            <person name="Pangilinan J."/>
            <person name="Riley R."/>
            <person name="Labutti K."/>
            <person name="Andreopoulos B."/>
            <person name="Lipzen A."/>
            <person name="Chen C."/>
            <person name="Yanf M."/>
            <person name="Daum C."/>
            <person name="Ng V."/>
            <person name="Clum A."/>
            <person name="Ohm R."/>
            <person name="Martin F."/>
            <person name="Silar P."/>
            <person name="Natvig D."/>
            <person name="Lalanne C."/>
            <person name="Gautier V."/>
            <person name="Ament-Velasquez S.L."/>
            <person name="Kruys A."/>
            <person name="Hutchinson M.I."/>
            <person name="Powell A.J."/>
            <person name="Barry K."/>
            <person name="Miller A.N."/>
            <person name="Grigoriev I.V."/>
            <person name="Debuchy R."/>
            <person name="Gladieux P."/>
            <person name="Thoren M.H."/>
            <person name="Johannesson H."/>
        </authorList>
    </citation>
    <scope>NUCLEOTIDE SEQUENCE</scope>
    <source>
        <strain evidence="1">PSN309</strain>
    </source>
</reference>
<evidence type="ECO:0000313" key="2">
    <source>
        <dbReference type="Proteomes" id="UP001302126"/>
    </source>
</evidence>
<evidence type="ECO:0000313" key="1">
    <source>
        <dbReference type="EMBL" id="KAK4190071.1"/>
    </source>
</evidence>
<dbReference type="AlphaFoldDB" id="A0AAN7AIN6"/>
<name>A0AAN7AIN6_9PEZI</name>